<evidence type="ECO:0000313" key="2">
    <source>
        <dbReference type="EMBL" id="DAE29460.1"/>
    </source>
</evidence>
<proteinExistence type="predicted"/>
<organism evidence="2">
    <name type="scientific">virus sp. ctd0M1</name>
    <dbReference type="NCBI Taxonomy" id="2827993"/>
    <lineage>
        <taxon>Viruses</taxon>
    </lineage>
</organism>
<feature type="domain" description="GapR-like DNA-binding" evidence="1">
    <location>
        <begin position="80"/>
        <end position="151"/>
    </location>
</feature>
<accession>A0A8S5REQ7</accession>
<dbReference type="EMBL" id="BK059094">
    <property type="protein sequence ID" value="DAE29460.1"/>
    <property type="molecule type" value="Genomic_DNA"/>
</dbReference>
<reference evidence="2" key="1">
    <citation type="journal article" date="2021" name="Proc. Natl. Acad. Sci. U.S.A.">
        <title>A Catalog of Tens of Thousands of Viruses from Human Metagenomes Reveals Hidden Associations with Chronic Diseases.</title>
        <authorList>
            <person name="Tisza M.J."/>
            <person name="Buck C.B."/>
        </authorList>
    </citation>
    <scope>NUCLEOTIDE SEQUENCE</scope>
    <source>
        <strain evidence="2">Ctd0M1</strain>
    </source>
</reference>
<evidence type="ECO:0000259" key="1">
    <source>
        <dbReference type="Pfam" id="PF10073"/>
    </source>
</evidence>
<dbReference type="InterPro" id="IPR046367">
    <property type="entry name" value="GapR-like_DNA-bd"/>
</dbReference>
<protein>
    <recommendedName>
        <fullName evidence="1">GapR-like DNA-binding domain-containing protein</fullName>
    </recommendedName>
</protein>
<dbReference type="GO" id="GO:0003677">
    <property type="term" value="F:DNA binding"/>
    <property type="evidence" value="ECO:0007669"/>
    <property type="project" value="InterPro"/>
</dbReference>
<sequence>MHKKKMNCTREKAEELAAKFGVSKDIVNQFEYQKEQKTMENDSKYSETRIGAVLGKKPEPENEPVMECVAQKDAEVGGIAKDRLCSLIERIERLEEEKKGISNDIRDVFAEAKSAGFDVKIMRVVLKLRKMEAADRDEQENLTELYCKALDM</sequence>
<dbReference type="Pfam" id="PF10073">
    <property type="entry name" value="GapR_DNA-bd"/>
    <property type="match status" value="1"/>
</dbReference>
<name>A0A8S5REQ7_9VIRU</name>
<dbReference type="NCBIfam" id="NF010247">
    <property type="entry name" value="PRK13694.1"/>
    <property type="match status" value="1"/>
</dbReference>